<feature type="region of interest" description="Disordered" evidence="1">
    <location>
        <begin position="1"/>
        <end position="36"/>
    </location>
</feature>
<accession>A0A4Z2IKN0</accession>
<dbReference type="Proteomes" id="UP000314294">
    <property type="component" value="Unassembled WGS sequence"/>
</dbReference>
<feature type="compositionally biased region" description="Low complexity" evidence="1">
    <location>
        <begin position="25"/>
        <end position="34"/>
    </location>
</feature>
<dbReference type="EMBL" id="SRLO01000072">
    <property type="protein sequence ID" value="TNN78569.1"/>
    <property type="molecule type" value="Genomic_DNA"/>
</dbReference>
<organism evidence="2 3">
    <name type="scientific">Liparis tanakae</name>
    <name type="common">Tanaka's snailfish</name>
    <dbReference type="NCBI Taxonomy" id="230148"/>
    <lineage>
        <taxon>Eukaryota</taxon>
        <taxon>Metazoa</taxon>
        <taxon>Chordata</taxon>
        <taxon>Craniata</taxon>
        <taxon>Vertebrata</taxon>
        <taxon>Euteleostomi</taxon>
        <taxon>Actinopterygii</taxon>
        <taxon>Neopterygii</taxon>
        <taxon>Teleostei</taxon>
        <taxon>Neoteleostei</taxon>
        <taxon>Acanthomorphata</taxon>
        <taxon>Eupercaria</taxon>
        <taxon>Perciformes</taxon>
        <taxon>Cottioidei</taxon>
        <taxon>Cottales</taxon>
        <taxon>Liparidae</taxon>
        <taxon>Liparis</taxon>
    </lineage>
</organism>
<protein>
    <submittedName>
        <fullName evidence="2">Uncharacterized protein</fullName>
    </submittedName>
</protein>
<evidence type="ECO:0000313" key="3">
    <source>
        <dbReference type="Proteomes" id="UP000314294"/>
    </source>
</evidence>
<reference evidence="2 3" key="1">
    <citation type="submission" date="2019-03" db="EMBL/GenBank/DDBJ databases">
        <title>First draft genome of Liparis tanakae, snailfish: a comprehensive survey of snailfish specific genes.</title>
        <authorList>
            <person name="Kim W."/>
            <person name="Song I."/>
            <person name="Jeong J.-H."/>
            <person name="Kim D."/>
            <person name="Kim S."/>
            <person name="Ryu S."/>
            <person name="Song J.Y."/>
            <person name="Lee S.K."/>
        </authorList>
    </citation>
    <scope>NUCLEOTIDE SEQUENCE [LARGE SCALE GENOMIC DNA]</scope>
    <source>
        <tissue evidence="2">Muscle</tissue>
    </source>
</reference>
<name>A0A4Z2IKN0_9TELE</name>
<keyword evidence="3" id="KW-1185">Reference proteome</keyword>
<dbReference type="AlphaFoldDB" id="A0A4Z2IKN0"/>
<evidence type="ECO:0000313" key="2">
    <source>
        <dbReference type="EMBL" id="TNN78569.1"/>
    </source>
</evidence>
<feature type="compositionally biased region" description="Basic residues" evidence="1">
    <location>
        <begin position="1"/>
        <end position="12"/>
    </location>
</feature>
<sequence length="98" mass="10988">MSRGSFSKKKGNTRIQLPREVDHGPSPSAVSSSSTNRAKRLLPFLVSRRWVRSICFTLGHRILSCSSLIWEELHPTRLALCNKTDVSQVKPRGLLQAC</sequence>
<evidence type="ECO:0000256" key="1">
    <source>
        <dbReference type="SAM" id="MobiDB-lite"/>
    </source>
</evidence>
<proteinExistence type="predicted"/>
<gene>
    <name evidence="2" type="ORF">EYF80_011164</name>
</gene>
<comment type="caution">
    <text evidence="2">The sequence shown here is derived from an EMBL/GenBank/DDBJ whole genome shotgun (WGS) entry which is preliminary data.</text>
</comment>